<evidence type="ECO:0000256" key="2">
    <source>
        <dbReference type="SAM" id="MobiDB-lite"/>
    </source>
</evidence>
<feature type="region of interest" description="Disordered" evidence="2">
    <location>
        <begin position="1"/>
        <end position="42"/>
    </location>
</feature>
<feature type="coiled-coil region" evidence="1">
    <location>
        <begin position="58"/>
        <end position="113"/>
    </location>
</feature>
<dbReference type="AlphaFoldDB" id="C5EA40"/>
<keyword evidence="1" id="KW-0175">Coiled coil</keyword>
<protein>
    <submittedName>
        <fullName evidence="3">Uncharacterized protein</fullName>
    </submittedName>
</protein>
<gene>
    <name evidence="3" type="ORF">BLIG_00835</name>
</gene>
<feature type="compositionally biased region" description="Basic and acidic residues" evidence="2">
    <location>
        <begin position="181"/>
        <end position="197"/>
    </location>
</feature>
<organism evidence="3">
    <name type="scientific">Bifidobacterium longum subsp. infantis CCUG 52486</name>
    <dbReference type="NCBI Taxonomy" id="537937"/>
    <lineage>
        <taxon>Bacteria</taxon>
        <taxon>Bacillati</taxon>
        <taxon>Actinomycetota</taxon>
        <taxon>Actinomycetes</taxon>
        <taxon>Bifidobacteriales</taxon>
        <taxon>Bifidobacteriaceae</taxon>
        <taxon>Bifidobacterium</taxon>
    </lineage>
</organism>
<feature type="compositionally biased region" description="Basic and acidic residues" evidence="2">
    <location>
        <begin position="1"/>
        <end position="10"/>
    </location>
</feature>
<reference evidence="3" key="1">
    <citation type="submission" date="2008-08" db="EMBL/GenBank/DDBJ databases">
        <title>Annotation of Bifidobacterium longum subsp. infantis CCUG 52486.</title>
        <authorList>
            <consortium name="The Broad Institute Genome Sequencing Platform"/>
            <person name="Gougoulias C."/>
            <person name="Tuohy K.M."/>
            <person name="Gibson G.R."/>
            <person name="Ward D."/>
            <person name="Mehta T."/>
            <person name="Young S."/>
            <person name="Jaffe D."/>
            <person name="Gnerre S."/>
            <person name="Berlin A."/>
            <person name="Heiman D."/>
            <person name="Hepburn T."/>
            <person name="Shea T."/>
            <person name="Sykes S."/>
            <person name="Alvarado L."/>
            <person name="Kodira C."/>
            <person name="Borodovsky M."/>
            <person name="Lander E."/>
            <person name="Galagan J."/>
            <person name="Nusbaum C."/>
            <person name="Birren B."/>
        </authorList>
    </citation>
    <scope>NUCLEOTIDE SEQUENCE [LARGE SCALE GENOMIC DNA]</scope>
    <source>
        <strain evidence="3">CCUG 52486</strain>
    </source>
</reference>
<feature type="region of interest" description="Disordered" evidence="2">
    <location>
        <begin position="166"/>
        <end position="197"/>
    </location>
</feature>
<name>C5EA40_BIFLI</name>
<evidence type="ECO:0000256" key="1">
    <source>
        <dbReference type="SAM" id="Coils"/>
    </source>
</evidence>
<sequence length="273" mass="30821">MRNAPADRKGTIMTDTEGTEARRSDGEETQFIQPIRDYGRAETKPLDLPRATIGGYRADAVERRVAELERRRTLDQAEIIRLKRENHARQTENGELNQRLTMLREQNKKLEYQASNPYEHIGVDMQNMVNGAKAERKAILDKAETEARTILGKARAKAETLTAEAKKKADEQIEQATRRKQGIDQEADRRIGESREQAQKLLSDANTEADRILRTAEEKAAGIDAEAKARIADADRREHEAAHTVDQARRLLADAAARLARPMPELPATNPRE</sequence>
<dbReference type="Proteomes" id="UP000005084">
    <property type="component" value="Unassembled WGS sequence"/>
</dbReference>
<dbReference type="EMBL" id="DS990239">
    <property type="protein sequence ID" value="EEQ54884.1"/>
    <property type="molecule type" value="Genomic_DNA"/>
</dbReference>
<evidence type="ECO:0000313" key="3">
    <source>
        <dbReference type="EMBL" id="EEQ54884.1"/>
    </source>
</evidence>
<proteinExistence type="predicted"/>
<dbReference type="HOGENOM" id="CLU_1018049_0_0_11"/>
<accession>C5EA40</accession>